<evidence type="ECO:0008006" key="2">
    <source>
        <dbReference type="Google" id="ProtNLM"/>
    </source>
</evidence>
<accession>A0A3B1ANZ6</accession>
<dbReference type="PROSITE" id="PS51257">
    <property type="entry name" value="PROKAR_LIPOPROTEIN"/>
    <property type="match status" value="1"/>
</dbReference>
<reference evidence="1" key="1">
    <citation type="submission" date="2018-06" db="EMBL/GenBank/DDBJ databases">
        <authorList>
            <person name="Zhirakovskaya E."/>
        </authorList>
    </citation>
    <scope>NUCLEOTIDE SEQUENCE</scope>
</reference>
<gene>
    <name evidence="1" type="ORF">MNBD_GAMMA22-2079</name>
</gene>
<dbReference type="EMBL" id="UOFS01000049">
    <property type="protein sequence ID" value="VAX01683.1"/>
    <property type="molecule type" value="Genomic_DNA"/>
</dbReference>
<evidence type="ECO:0000313" key="1">
    <source>
        <dbReference type="EMBL" id="VAX01683.1"/>
    </source>
</evidence>
<protein>
    <recommendedName>
        <fullName evidence="2">Lipoprotein</fullName>
    </recommendedName>
</protein>
<dbReference type="AlphaFoldDB" id="A0A3B1ANZ6"/>
<sequence>MSKLGVFLIVSVLLLTACGGGGGGGTSSGSVVNSRGQDRILSISGIDTTVLGDKMTLTEIAYRQNFGFADEVVIATSDGILDFVLALAGEGTVDVSSPPPINRTVFNIMPFGISMTIFKGEQEWAYTLACTGANGLTVNCSNINFDSATRTITLTDVVVLAATSAGNLASGPLTINGKITWVEGDEKPISSTNTGGKPVVEGALTNITGVWQEDDPLFYTSTLGYADEVYEVYKQDGTNLTFAYYQSEGCYDSSLAMYQDFGSGNIAIGGNAPYKFTIAANIMTVSYLGNSYTLTKSTFTENDFVPVCA</sequence>
<proteinExistence type="predicted"/>
<organism evidence="1">
    <name type="scientific">hydrothermal vent metagenome</name>
    <dbReference type="NCBI Taxonomy" id="652676"/>
    <lineage>
        <taxon>unclassified sequences</taxon>
        <taxon>metagenomes</taxon>
        <taxon>ecological metagenomes</taxon>
    </lineage>
</organism>
<name>A0A3B1ANZ6_9ZZZZ</name>